<evidence type="ECO:0000256" key="4">
    <source>
        <dbReference type="ARBA" id="ARBA00022692"/>
    </source>
</evidence>
<feature type="transmembrane region" description="Helical" evidence="7">
    <location>
        <begin position="199"/>
        <end position="218"/>
    </location>
</feature>
<feature type="transmembrane region" description="Helical" evidence="7">
    <location>
        <begin position="326"/>
        <end position="347"/>
    </location>
</feature>
<feature type="transmembrane region" description="Helical" evidence="7">
    <location>
        <begin position="42"/>
        <end position="62"/>
    </location>
</feature>
<evidence type="ECO:0000256" key="2">
    <source>
        <dbReference type="ARBA" id="ARBA00008335"/>
    </source>
</evidence>
<dbReference type="OrthoDB" id="1415952at2"/>
<gene>
    <name evidence="9" type="ORF">FSB73_08740</name>
</gene>
<dbReference type="GO" id="GO:0022857">
    <property type="term" value="F:transmembrane transporter activity"/>
    <property type="evidence" value="ECO:0007669"/>
    <property type="project" value="InterPro"/>
</dbReference>
<dbReference type="GO" id="GO:0012505">
    <property type="term" value="C:endomembrane system"/>
    <property type="evidence" value="ECO:0007669"/>
    <property type="project" value="UniProtKB-SubCell"/>
</dbReference>
<dbReference type="InterPro" id="IPR051788">
    <property type="entry name" value="MFS_Transporter"/>
</dbReference>
<keyword evidence="5 7" id="KW-1133">Transmembrane helix</keyword>
<evidence type="ECO:0000313" key="10">
    <source>
        <dbReference type="Proteomes" id="UP000321291"/>
    </source>
</evidence>
<dbReference type="PROSITE" id="PS50850">
    <property type="entry name" value="MFS"/>
    <property type="match status" value="1"/>
</dbReference>
<feature type="transmembrane region" description="Helical" evidence="7">
    <location>
        <begin position="294"/>
        <end position="314"/>
    </location>
</feature>
<feature type="transmembrane region" description="Helical" evidence="7">
    <location>
        <begin position="238"/>
        <end position="259"/>
    </location>
</feature>
<dbReference type="InterPro" id="IPR020846">
    <property type="entry name" value="MFS_dom"/>
</dbReference>
<sequence length="384" mass="40920">MNRKQHLVFAGACIAILLFGAGITMLGSVKQALMGRFVLDEMGAGTLFSILPLGILFGSLLFGPASDRYGYKYILASCCFSMFLGFEGVVYATSFGLLKLSVFLFGLGGGAINGATSALVSDLSEDGKGANLSVLGVFFGLGALGMPLVLGAFEKVVPYEIIISIIGGLCLLSGLFYLMIGFPPAKLSGGFPIKEVQKLLRDPVLIMIAFFLFCQSSLESIINNWSTSYLIGVKQFAGNLALFALSLSVVGMTVMRLLLGSVLRKCTQDKLWLGAFSLLILGLSLLTWGKDRWIIIGALVLIGAGLAGGFPLMLGMVGQRFKQLSATAFGIVLVLALAGNMLVNYLMGLIVQYAGIHLMTVAILLEWLVMGVLCFCILRKNRLG</sequence>
<feature type="transmembrane region" description="Helical" evidence="7">
    <location>
        <begin position="74"/>
        <end position="94"/>
    </location>
</feature>
<evidence type="ECO:0000256" key="6">
    <source>
        <dbReference type="ARBA" id="ARBA00023136"/>
    </source>
</evidence>
<feature type="transmembrane region" description="Helical" evidence="7">
    <location>
        <begin position="353"/>
        <end position="378"/>
    </location>
</feature>
<dbReference type="KEGG" id="agi:FSB73_08740"/>
<comment type="subcellular location">
    <subcellularLocation>
        <location evidence="1">Endomembrane system</location>
        <topology evidence="1">Multi-pass membrane protein</topology>
    </subcellularLocation>
</comment>
<feature type="transmembrane region" description="Helical" evidence="7">
    <location>
        <begin position="100"/>
        <end position="120"/>
    </location>
</feature>
<proteinExistence type="inferred from homology"/>
<dbReference type="Proteomes" id="UP000321291">
    <property type="component" value="Chromosome"/>
</dbReference>
<protein>
    <submittedName>
        <fullName evidence="9">MFS transporter</fullName>
    </submittedName>
</protein>
<evidence type="ECO:0000256" key="7">
    <source>
        <dbReference type="SAM" id="Phobius"/>
    </source>
</evidence>
<dbReference type="AlphaFoldDB" id="A0A5B8VJJ6"/>
<dbReference type="SUPFAM" id="SSF103473">
    <property type="entry name" value="MFS general substrate transporter"/>
    <property type="match status" value="1"/>
</dbReference>
<keyword evidence="3" id="KW-0813">Transport</keyword>
<evidence type="ECO:0000256" key="5">
    <source>
        <dbReference type="ARBA" id="ARBA00022989"/>
    </source>
</evidence>
<feature type="transmembrane region" description="Helical" evidence="7">
    <location>
        <begin position="132"/>
        <end position="153"/>
    </location>
</feature>
<feature type="domain" description="Major facilitator superfamily (MFS) profile" evidence="8">
    <location>
        <begin position="8"/>
        <end position="383"/>
    </location>
</feature>
<keyword evidence="10" id="KW-1185">Reference proteome</keyword>
<feature type="transmembrane region" description="Helical" evidence="7">
    <location>
        <begin position="271"/>
        <end position="288"/>
    </location>
</feature>
<organism evidence="9 10">
    <name type="scientific">Arachidicoccus ginsenosidivorans</name>
    <dbReference type="NCBI Taxonomy" id="496057"/>
    <lineage>
        <taxon>Bacteria</taxon>
        <taxon>Pseudomonadati</taxon>
        <taxon>Bacteroidota</taxon>
        <taxon>Chitinophagia</taxon>
        <taxon>Chitinophagales</taxon>
        <taxon>Chitinophagaceae</taxon>
        <taxon>Arachidicoccus</taxon>
    </lineage>
</organism>
<comment type="similarity">
    <text evidence="2">Belongs to the major facilitator superfamily.</text>
</comment>
<dbReference type="Pfam" id="PF07690">
    <property type="entry name" value="MFS_1"/>
    <property type="match status" value="1"/>
</dbReference>
<evidence type="ECO:0000256" key="3">
    <source>
        <dbReference type="ARBA" id="ARBA00022448"/>
    </source>
</evidence>
<evidence type="ECO:0000313" key="9">
    <source>
        <dbReference type="EMBL" id="QEC71737.1"/>
    </source>
</evidence>
<dbReference type="PANTHER" id="PTHR23514:SF3">
    <property type="entry name" value="BYPASS OF STOP CODON PROTEIN 6"/>
    <property type="match status" value="1"/>
</dbReference>
<accession>A0A5B8VJJ6</accession>
<keyword evidence="4 7" id="KW-0812">Transmembrane</keyword>
<dbReference type="InterPro" id="IPR036259">
    <property type="entry name" value="MFS_trans_sf"/>
</dbReference>
<reference evidence="9 10" key="1">
    <citation type="journal article" date="2017" name="Int. J. Syst. Evol. Microbiol.">
        <title>Arachidicoccus ginsenosidivorans sp. nov., with ginsenoside-converting activity isolated from ginseng cultivating soil.</title>
        <authorList>
            <person name="Siddiqi M.Z."/>
            <person name="Aslam Z."/>
            <person name="Im W.T."/>
        </authorList>
    </citation>
    <scope>NUCLEOTIDE SEQUENCE [LARGE SCALE GENOMIC DNA]</scope>
    <source>
        <strain evidence="9 10">Gsoil 809</strain>
    </source>
</reference>
<name>A0A5B8VJJ6_9BACT</name>
<dbReference type="PANTHER" id="PTHR23514">
    <property type="entry name" value="BYPASS OF STOP CODON PROTEIN 6"/>
    <property type="match status" value="1"/>
</dbReference>
<dbReference type="RefSeq" id="WP_146781114.1">
    <property type="nucleotide sequence ID" value="NZ_CP042434.1"/>
</dbReference>
<feature type="transmembrane region" description="Helical" evidence="7">
    <location>
        <begin position="159"/>
        <end position="178"/>
    </location>
</feature>
<dbReference type="EMBL" id="CP042434">
    <property type="protein sequence ID" value="QEC71737.1"/>
    <property type="molecule type" value="Genomic_DNA"/>
</dbReference>
<keyword evidence="6 7" id="KW-0472">Membrane</keyword>
<evidence type="ECO:0000256" key="1">
    <source>
        <dbReference type="ARBA" id="ARBA00004127"/>
    </source>
</evidence>
<dbReference type="Gene3D" id="1.20.1250.20">
    <property type="entry name" value="MFS general substrate transporter like domains"/>
    <property type="match status" value="2"/>
</dbReference>
<dbReference type="InterPro" id="IPR011701">
    <property type="entry name" value="MFS"/>
</dbReference>
<evidence type="ECO:0000259" key="8">
    <source>
        <dbReference type="PROSITE" id="PS50850"/>
    </source>
</evidence>
<dbReference type="GO" id="GO:0016020">
    <property type="term" value="C:membrane"/>
    <property type="evidence" value="ECO:0007669"/>
    <property type="project" value="TreeGrafter"/>
</dbReference>